<feature type="transmembrane region" description="Helical" evidence="1">
    <location>
        <begin position="45"/>
        <end position="67"/>
    </location>
</feature>
<protein>
    <recommendedName>
        <fullName evidence="4">DUF4239 domain-containing protein</fullName>
    </recommendedName>
</protein>
<reference evidence="2 3" key="2">
    <citation type="submission" date="2018-03" db="EMBL/GenBank/DDBJ databases">
        <authorList>
            <person name="Keele B.F."/>
        </authorList>
    </citation>
    <scope>NUCLEOTIDE SEQUENCE [LARGE SCALE GENOMIC DNA]</scope>
    <source>
        <strain evidence="2 3">D13</strain>
    </source>
</reference>
<gene>
    <name evidence="2" type="ORF">C7S18_18290</name>
</gene>
<evidence type="ECO:0008006" key="4">
    <source>
        <dbReference type="Google" id="ProtNLM"/>
    </source>
</evidence>
<keyword evidence="3" id="KW-1185">Reference proteome</keyword>
<feature type="transmembrane region" description="Helical" evidence="1">
    <location>
        <begin position="214"/>
        <end position="233"/>
    </location>
</feature>
<evidence type="ECO:0000313" key="3">
    <source>
        <dbReference type="Proteomes" id="UP000241074"/>
    </source>
</evidence>
<dbReference type="Pfam" id="PF14023">
    <property type="entry name" value="Bestrophin-like"/>
    <property type="match status" value="1"/>
</dbReference>
<reference evidence="2 3" key="1">
    <citation type="submission" date="2018-03" db="EMBL/GenBank/DDBJ databases">
        <title>Ahniella affigens gen. nov., sp. nov., a gammaproteobacterium isolated from sandy soil near a stream.</title>
        <authorList>
            <person name="Ko Y."/>
            <person name="Kim J.-H."/>
        </authorList>
    </citation>
    <scope>NUCLEOTIDE SEQUENCE [LARGE SCALE GENOMIC DNA]</scope>
    <source>
        <strain evidence="2 3">D13</strain>
    </source>
</reference>
<keyword evidence="1" id="KW-1133">Transmembrane helix</keyword>
<feature type="transmembrane region" description="Helical" evidence="1">
    <location>
        <begin position="182"/>
        <end position="202"/>
    </location>
</feature>
<sequence>MWWHANEVLVVIITVALTALAIEVGFQLGRRQHGRTTEALAAHLGNLQSALLGLLALLLGFTFAMAVGRFDTRKELVLAEANAIGTAALRADFLPDPDREEVRALLRAYATSRLNFFRAGVDSEALAQAYQEAATLQAGLWAIAVERAHAEPGSVPNSQFSAALNELIDLSEMRRAALENHVPELVVTLLIIVTLVAFGMIAYSLALNDSRRHAATYVFALMIAFVLAAVLDLDRPRRGWVQVSQASMERVLQDLGPSR</sequence>
<keyword evidence="1" id="KW-0812">Transmembrane</keyword>
<evidence type="ECO:0000256" key="1">
    <source>
        <dbReference type="SAM" id="Phobius"/>
    </source>
</evidence>
<dbReference type="InterPro" id="IPR025333">
    <property type="entry name" value="DUF4239"/>
</dbReference>
<dbReference type="OrthoDB" id="116415at2"/>
<dbReference type="KEGG" id="xba:C7S18_18290"/>
<keyword evidence="1" id="KW-0472">Membrane</keyword>
<name>A0A2P1PVX5_9GAMM</name>
<organism evidence="2 3">
    <name type="scientific">Ahniella affigens</name>
    <dbReference type="NCBI Taxonomy" id="2021234"/>
    <lineage>
        <taxon>Bacteria</taxon>
        <taxon>Pseudomonadati</taxon>
        <taxon>Pseudomonadota</taxon>
        <taxon>Gammaproteobacteria</taxon>
        <taxon>Lysobacterales</taxon>
        <taxon>Rhodanobacteraceae</taxon>
        <taxon>Ahniella</taxon>
    </lineage>
</organism>
<evidence type="ECO:0000313" key="2">
    <source>
        <dbReference type="EMBL" id="AVP99005.1"/>
    </source>
</evidence>
<proteinExistence type="predicted"/>
<dbReference type="AlphaFoldDB" id="A0A2P1PVX5"/>
<dbReference type="EMBL" id="CP027860">
    <property type="protein sequence ID" value="AVP99005.1"/>
    <property type="molecule type" value="Genomic_DNA"/>
</dbReference>
<dbReference type="Proteomes" id="UP000241074">
    <property type="component" value="Chromosome"/>
</dbReference>
<dbReference type="RefSeq" id="WP_106892924.1">
    <property type="nucleotide sequence ID" value="NZ_CP027860.1"/>
</dbReference>
<accession>A0A2P1PVX5</accession>